<evidence type="ECO:0000256" key="1">
    <source>
        <dbReference type="ARBA" id="ARBA00004651"/>
    </source>
</evidence>
<dbReference type="InterPro" id="IPR051562">
    <property type="entry name" value="Ascorbate-PTS_EIIC"/>
</dbReference>
<feature type="transmembrane region" description="Helical" evidence="14">
    <location>
        <begin position="151"/>
        <end position="172"/>
    </location>
</feature>
<evidence type="ECO:0000313" key="15">
    <source>
        <dbReference type="EMBL" id="MFD1399958.1"/>
    </source>
</evidence>
<evidence type="ECO:0000256" key="8">
    <source>
        <dbReference type="ARBA" id="ARBA00022989"/>
    </source>
</evidence>
<comment type="similarity">
    <text evidence="11">Belongs to the UlaA family.</text>
</comment>
<evidence type="ECO:0000256" key="10">
    <source>
        <dbReference type="ARBA" id="ARBA00037387"/>
    </source>
</evidence>
<comment type="subcellular location">
    <subcellularLocation>
        <location evidence="1">Cell membrane</location>
        <topology evidence="1">Multi-pass membrane protein</topology>
    </subcellularLocation>
</comment>
<evidence type="ECO:0000256" key="2">
    <source>
        <dbReference type="ARBA" id="ARBA00011738"/>
    </source>
</evidence>
<comment type="function">
    <text evidence="10">The phosphoenolpyruvate-dependent sugar phosphotransferase system (sugar PTS), a major carbohydrate active transport system, catalyzes the phosphorylation of incoming sugar substrates concomitantly with their translocation across the cell membrane. The enzyme II UlaABC PTS system is involved in ascorbate transport.</text>
</comment>
<feature type="transmembrane region" description="Helical" evidence="14">
    <location>
        <begin position="344"/>
        <end position="363"/>
    </location>
</feature>
<evidence type="ECO:0000256" key="12">
    <source>
        <dbReference type="ARBA" id="ARBA00039702"/>
    </source>
</evidence>
<evidence type="ECO:0000256" key="3">
    <source>
        <dbReference type="ARBA" id="ARBA00022448"/>
    </source>
</evidence>
<keyword evidence="7 14" id="KW-0812">Transmembrane</keyword>
<keyword evidence="6" id="KW-0598">Phosphotransferase system</keyword>
<keyword evidence="9 14" id="KW-0472">Membrane</keyword>
<feature type="transmembrane region" description="Helical" evidence="14">
    <location>
        <begin position="120"/>
        <end position="139"/>
    </location>
</feature>
<dbReference type="EMBL" id="JBHTOA010000046">
    <property type="protein sequence ID" value="MFD1399958.1"/>
    <property type="molecule type" value="Genomic_DNA"/>
</dbReference>
<keyword evidence="5" id="KW-0762">Sugar transport</keyword>
<organism evidence="15 16">
    <name type="scientific">Lacticaseibacillus suilingensis</name>
    <dbReference type="NCBI Taxonomy" id="2799577"/>
    <lineage>
        <taxon>Bacteria</taxon>
        <taxon>Bacillati</taxon>
        <taxon>Bacillota</taxon>
        <taxon>Bacilli</taxon>
        <taxon>Lactobacillales</taxon>
        <taxon>Lactobacillaceae</taxon>
        <taxon>Lacticaseibacillus</taxon>
    </lineage>
</organism>
<evidence type="ECO:0000313" key="16">
    <source>
        <dbReference type="Proteomes" id="UP001597199"/>
    </source>
</evidence>
<feature type="transmembrane region" description="Helical" evidence="14">
    <location>
        <begin position="224"/>
        <end position="248"/>
    </location>
</feature>
<evidence type="ECO:0000256" key="11">
    <source>
        <dbReference type="ARBA" id="ARBA00038218"/>
    </source>
</evidence>
<protein>
    <recommendedName>
        <fullName evidence="12">Ascorbate-specific PTS system EIIC component</fullName>
    </recommendedName>
    <alternativeName>
        <fullName evidence="13">Ascorbate-specific permease IIC component UlaA</fullName>
    </alternativeName>
</protein>
<sequence length="427" mass="45501">MSILLYFINNVLSQPIFILGLVVVIGMLAEHKPGSKILPSALKAVIGFTMINVGGQTLGTALLPLQQLIAHIFAMKAPASADIGATQAASLTDVGFDMAIIFACGFVINLLLARFTRFKFVHLSPHVSFFFASLIAALLKFGTDLNTPVRLVIGSILLGVYMTFTCAYVNVLIKPVRGADGFTLAHSSSSGLLVASLLGELFGDKKHDLEDTKLPVKLNFLRDMTVALTLVMMLLFFALGLIAGPHFTMTQVAGGKDFVVFAITKGIEFGMWITVILAGVRMMLAEIIPAFHGIAHKLIPNAKPGLDIPLLFPQYPTSVIVGFLMSLTTGIIGMLILAAAHYPIIVFPALIPTFFTGAATAIFGDAHGGRRGALLGAGANGFLLIFGQALLLPMVGTFAPIMRILSETDYCVYGPLLGFVLKLVHLG</sequence>
<reference evidence="16" key="1">
    <citation type="journal article" date="2019" name="Int. J. Syst. Evol. Microbiol.">
        <title>The Global Catalogue of Microorganisms (GCM) 10K type strain sequencing project: providing services to taxonomists for standard genome sequencing and annotation.</title>
        <authorList>
            <consortium name="The Broad Institute Genomics Platform"/>
            <consortium name="The Broad Institute Genome Sequencing Center for Infectious Disease"/>
            <person name="Wu L."/>
            <person name="Ma J."/>
        </authorList>
    </citation>
    <scope>NUCLEOTIDE SEQUENCE [LARGE SCALE GENOMIC DNA]</scope>
    <source>
        <strain evidence="16">CCM 9110</strain>
    </source>
</reference>
<dbReference type="Proteomes" id="UP001597199">
    <property type="component" value="Unassembled WGS sequence"/>
</dbReference>
<dbReference type="InterPro" id="IPR004703">
    <property type="entry name" value="PTS_sugar-sp_permease"/>
</dbReference>
<name>A0ABW4BJ58_9LACO</name>
<proteinExistence type="inferred from homology"/>
<evidence type="ECO:0000256" key="14">
    <source>
        <dbReference type="SAM" id="Phobius"/>
    </source>
</evidence>
<evidence type="ECO:0000256" key="9">
    <source>
        <dbReference type="ARBA" id="ARBA00023136"/>
    </source>
</evidence>
<comment type="subunit">
    <text evidence="2">Homodimer.</text>
</comment>
<keyword evidence="4" id="KW-1003">Cell membrane</keyword>
<keyword evidence="8 14" id="KW-1133">Transmembrane helix</keyword>
<comment type="caution">
    <text evidence="15">The sequence shown here is derived from an EMBL/GenBank/DDBJ whole genome shotgun (WGS) entry which is preliminary data.</text>
</comment>
<feature type="transmembrane region" description="Helical" evidence="14">
    <location>
        <begin position="94"/>
        <end position="113"/>
    </location>
</feature>
<dbReference type="PANTHER" id="PTHR33843">
    <property type="entry name" value="ASCORBATE-SPECIFIC PTS SYSTEM EIIC COMPONENT"/>
    <property type="match status" value="1"/>
</dbReference>
<keyword evidence="3" id="KW-0813">Transport</keyword>
<accession>A0ABW4BJ58</accession>
<dbReference type="RefSeq" id="WP_204118911.1">
    <property type="nucleotide sequence ID" value="NZ_BOLV01000009.1"/>
</dbReference>
<feature type="transmembrane region" description="Helical" evidence="14">
    <location>
        <begin position="315"/>
        <end position="337"/>
    </location>
</feature>
<keyword evidence="16" id="KW-1185">Reference proteome</keyword>
<evidence type="ECO:0000256" key="6">
    <source>
        <dbReference type="ARBA" id="ARBA00022683"/>
    </source>
</evidence>
<evidence type="ECO:0000256" key="13">
    <source>
        <dbReference type="ARBA" id="ARBA00042859"/>
    </source>
</evidence>
<evidence type="ECO:0000256" key="4">
    <source>
        <dbReference type="ARBA" id="ARBA00022475"/>
    </source>
</evidence>
<feature type="transmembrane region" description="Helical" evidence="14">
    <location>
        <begin position="375"/>
        <end position="395"/>
    </location>
</feature>
<evidence type="ECO:0000256" key="7">
    <source>
        <dbReference type="ARBA" id="ARBA00022692"/>
    </source>
</evidence>
<evidence type="ECO:0000256" key="5">
    <source>
        <dbReference type="ARBA" id="ARBA00022597"/>
    </source>
</evidence>
<dbReference type="PANTHER" id="PTHR33843:SF4">
    <property type="entry name" value="ASCORBATE-SPECIFIC PTS SYSTEM EIIC COMPONENT"/>
    <property type="match status" value="1"/>
</dbReference>
<dbReference type="Pfam" id="PF03611">
    <property type="entry name" value="EIIC-GAT"/>
    <property type="match status" value="1"/>
</dbReference>
<feature type="transmembrane region" description="Helical" evidence="14">
    <location>
        <begin position="269"/>
        <end position="295"/>
    </location>
</feature>
<feature type="transmembrane region" description="Helical" evidence="14">
    <location>
        <begin position="6"/>
        <end position="29"/>
    </location>
</feature>
<gene>
    <name evidence="15" type="ORF">ACFQ41_11615</name>
</gene>